<dbReference type="InterPro" id="IPR009078">
    <property type="entry name" value="Ferritin-like_SF"/>
</dbReference>
<dbReference type="PANTHER" id="PTHR30565:SF9">
    <property type="entry name" value="PROTEIN YCIF"/>
    <property type="match status" value="1"/>
</dbReference>
<dbReference type="PANTHER" id="PTHR30565">
    <property type="entry name" value="PROTEIN YCIF"/>
    <property type="match status" value="1"/>
</dbReference>
<sequence length="166" mass="18616">MSEFGSLKELYVDQLQDNYSANKQMANILGEFESAVETPKLKSYLKTAQQKIQEHQSTLENVIKSHDADPDGEHCKGMQGLVREGRAHGLEPQFKDKQVQEAAIIAQLNRMNHYGLAGYGTTKAMAQQLGLSEDEQKLNADLDDIYDGDRFVSMLAENQINEEATH</sequence>
<protein>
    <submittedName>
        <fullName evidence="1">DUF892 family protein</fullName>
    </submittedName>
</protein>
<dbReference type="EMBL" id="JANIBC010000003">
    <property type="protein sequence ID" value="MCQ8185020.1"/>
    <property type="molecule type" value="Genomic_DNA"/>
</dbReference>
<dbReference type="RefSeq" id="WP_256618880.1">
    <property type="nucleotide sequence ID" value="NZ_JANIBC010000003.1"/>
</dbReference>
<dbReference type="Proteomes" id="UP001142610">
    <property type="component" value="Unassembled WGS sequence"/>
</dbReference>
<accession>A0A9X2L8I4</accession>
<organism evidence="1 2">
    <name type="scientific">Parvularcula maris</name>
    <dbReference type="NCBI Taxonomy" id="2965077"/>
    <lineage>
        <taxon>Bacteria</taxon>
        <taxon>Pseudomonadati</taxon>
        <taxon>Pseudomonadota</taxon>
        <taxon>Alphaproteobacteria</taxon>
        <taxon>Parvularculales</taxon>
        <taxon>Parvularculaceae</taxon>
        <taxon>Parvularcula</taxon>
    </lineage>
</organism>
<dbReference type="SUPFAM" id="SSF47240">
    <property type="entry name" value="Ferritin-like"/>
    <property type="match status" value="1"/>
</dbReference>
<dbReference type="InterPro" id="IPR010287">
    <property type="entry name" value="DUF892_YciF-like"/>
</dbReference>
<name>A0A9X2L8I4_9PROT</name>
<dbReference type="AlphaFoldDB" id="A0A9X2L8I4"/>
<reference evidence="1" key="1">
    <citation type="submission" date="2022-07" db="EMBL/GenBank/DDBJ databases">
        <title>Parvularcula maris sp. nov., an algicidal bacterium isolated from seawater.</title>
        <authorList>
            <person name="Li F."/>
        </authorList>
    </citation>
    <scope>NUCLEOTIDE SEQUENCE</scope>
    <source>
        <strain evidence="1">BGMRC 0090</strain>
    </source>
</reference>
<proteinExistence type="predicted"/>
<dbReference type="Pfam" id="PF05974">
    <property type="entry name" value="DUF892"/>
    <property type="match status" value="1"/>
</dbReference>
<evidence type="ECO:0000313" key="2">
    <source>
        <dbReference type="Proteomes" id="UP001142610"/>
    </source>
</evidence>
<keyword evidence="2" id="KW-1185">Reference proteome</keyword>
<dbReference type="Gene3D" id="1.20.1260.10">
    <property type="match status" value="1"/>
</dbReference>
<dbReference type="InterPro" id="IPR047114">
    <property type="entry name" value="YciF"/>
</dbReference>
<gene>
    <name evidence="1" type="ORF">NOG11_06410</name>
</gene>
<comment type="caution">
    <text evidence="1">The sequence shown here is derived from an EMBL/GenBank/DDBJ whole genome shotgun (WGS) entry which is preliminary data.</text>
</comment>
<dbReference type="InterPro" id="IPR012347">
    <property type="entry name" value="Ferritin-like"/>
</dbReference>
<evidence type="ECO:0000313" key="1">
    <source>
        <dbReference type="EMBL" id="MCQ8185020.1"/>
    </source>
</evidence>